<dbReference type="eggNOG" id="COG1475">
    <property type="taxonomic scope" value="Bacteria"/>
</dbReference>
<comment type="similarity">
    <text evidence="1">Belongs to the ParB family.</text>
</comment>
<dbReference type="Pfam" id="PF18090">
    <property type="entry name" value="SoPB_HTH"/>
    <property type="match status" value="1"/>
</dbReference>
<evidence type="ECO:0000259" key="2">
    <source>
        <dbReference type="SMART" id="SM00470"/>
    </source>
</evidence>
<dbReference type="InterPro" id="IPR036086">
    <property type="entry name" value="ParB/Sulfiredoxin_sf"/>
</dbReference>
<dbReference type="Gene3D" id="1.10.10.2830">
    <property type="match status" value="1"/>
</dbReference>
<dbReference type="GO" id="GO:0005694">
    <property type="term" value="C:chromosome"/>
    <property type="evidence" value="ECO:0007669"/>
    <property type="project" value="TreeGrafter"/>
</dbReference>
<dbReference type="Pfam" id="PF02195">
    <property type="entry name" value="ParB_N"/>
    <property type="match status" value="1"/>
</dbReference>
<organism evidence="3 4">
    <name type="scientific">Sphingobium chlorophenolicum</name>
    <dbReference type="NCBI Taxonomy" id="46429"/>
    <lineage>
        <taxon>Bacteria</taxon>
        <taxon>Pseudomonadati</taxon>
        <taxon>Pseudomonadota</taxon>
        <taxon>Alphaproteobacteria</taxon>
        <taxon>Sphingomonadales</taxon>
        <taxon>Sphingomonadaceae</taxon>
        <taxon>Sphingobium</taxon>
    </lineage>
</organism>
<dbReference type="EMBL" id="JFHR01000003">
    <property type="protein sequence ID" value="KEQ55157.1"/>
    <property type="molecule type" value="Genomic_DNA"/>
</dbReference>
<dbReference type="SUPFAM" id="SSF110849">
    <property type="entry name" value="ParB/Sulfiredoxin"/>
    <property type="match status" value="1"/>
</dbReference>
<dbReference type="InterPro" id="IPR003115">
    <property type="entry name" value="ParB_N"/>
</dbReference>
<evidence type="ECO:0000256" key="1">
    <source>
        <dbReference type="ARBA" id="ARBA00006295"/>
    </source>
</evidence>
<dbReference type="GO" id="GO:0003677">
    <property type="term" value="F:DNA binding"/>
    <property type="evidence" value="ECO:0007669"/>
    <property type="project" value="InterPro"/>
</dbReference>
<gene>
    <name evidence="3" type="ORF">BV95_00706</name>
</gene>
<dbReference type="NCBIfam" id="TIGR00180">
    <property type="entry name" value="parB_part"/>
    <property type="match status" value="1"/>
</dbReference>
<dbReference type="OrthoDB" id="7190674at2"/>
<protein>
    <submittedName>
        <fullName evidence="3">Chromosome partitioning protein</fullName>
    </submittedName>
</protein>
<dbReference type="InterPro" id="IPR050336">
    <property type="entry name" value="Chromosome_partition/occlusion"/>
</dbReference>
<accession>A0A081RIY4</accession>
<dbReference type="AlphaFoldDB" id="A0A081RIY4"/>
<dbReference type="Proteomes" id="UP000028411">
    <property type="component" value="Unassembled WGS sequence"/>
</dbReference>
<name>A0A081RIY4_SPHCR</name>
<dbReference type="RefSeq" id="WP_037447413.1">
    <property type="nucleotide sequence ID" value="NZ_JFHR01000003.1"/>
</dbReference>
<feature type="domain" description="ParB-like N-terminal" evidence="2">
    <location>
        <begin position="72"/>
        <end position="172"/>
    </location>
</feature>
<dbReference type="SMART" id="SM00470">
    <property type="entry name" value="ParB"/>
    <property type="match status" value="1"/>
</dbReference>
<proteinExistence type="inferred from homology"/>
<dbReference type="SUPFAM" id="SSF109709">
    <property type="entry name" value="KorB DNA-binding domain-like"/>
    <property type="match status" value="1"/>
</dbReference>
<evidence type="ECO:0000313" key="4">
    <source>
        <dbReference type="Proteomes" id="UP000028411"/>
    </source>
</evidence>
<sequence>MSSAGGRRRSLLANAIESIGTTPAPTPVAEVADAEALVDRDKPVDEPSTPSFLERRGIAFDEIARTVKRPTIRLKPSECSIWPGNARDHAALSHERCASLIDSIREEGTNREPVVVRRTPNAETPYELIVGTRRHFSVSWLNANNHSEIELVARIETLDDEAAFRLADLENREREDVTDLERARNYRHAVDAYYNGVRTQMADRLAIAKQNLHNLLQLAELPDEVVAAFAEPGDLKVRHGMRLSPLLKNEQHRDAIIAAAIALGAEQQALKDAGSDKIEGIKVCERLAAAAVAPAASKKPVPRAKPALTAASGREIGQVLADTRAKGITININPKGTASVDEILEALRPALESAKFSRN</sequence>
<dbReference type="PANTHER" id="PTHR33375:SF1">
    <property type="entry name" value="CHROMOSOME-PARTITIONING PROTEIN PARB-RELATED"/>
    <property type="match status" value="1"/>
</dbReference>
<evidence type="ECO:0000313" key="3">
    <source>
        <dbReference type="EMBL" id="KEQ55157.1"/>
    </source>
</evidence>
<dbReference type="Gene3D" id="3.90.1530.10">
    <property type="entry name" value="Conserved hypothetical protein from pyrococcus furiosus pfu- 392566-001, ParB domain"/>
    <property type="match status" value="1"/>
</dbReference>
<reference evidence="3 4" key="1">
    <citation type="submission" date="2014-02" db="EMBL/GenBank/DDBJ databases">
        <title>Whole genome sequence of Sphingobium chlorophenolicum NBRC 16172.</title>
        <authorList>
            <person name="Gan H.M."/>
            <person name="Gan H.Y."/>
            <person name="Chew T.H."/>
            <person name="Savka M.A."/>
        </authorList>
    </citation>
    <scope>NUCLEOTIDE SEQUENCE [LARGE SCALE GENOMIC DNA]</scope>
    <source>
        <strain evidence="3 4">NBRC 16172</strain>
    </source>
</reference>
<dbReference type="PATRIC" id="fig|46429.4.peg.686"/>
<comment type="caution">
    <text evidence="3">The sequence shown here is derived from an EMBL/GenBank/DDBJ whole genome shotgun (WGS) entry which is preliminary data.</text>
</comment>
<dbReference type="InterPro" id="IPR040873">
    <property type="entry name" value="SoPB_HTH"/>
</dbReference>
<dbReference type="InterPro" id="IPR004437">
    <property type="entry name" value="ParB/RepB/Spo0J"/>
</dbReference>
<dbReference type="PANTHER" id="PTHR33375">
    <property type="entry name" value="CHROMOSOME-PARTITIONING PROTEIN PARB-RELATED"/>
    <property type="match status" value="1"/>
</dbReference>
<dbReference type="GO" id="GO:0007059">
    <property type="term" value="P:chromosome segregation"/>
    <property type="evidence" value="ECO:0007669"/>
    <property type="project" value="TreeGrafter"/>
</dbReference>